<dbReference type="InterPro" id="IPR015931">
    <property type="entry name" value="Acnase/IPM_dHydase_lsu_aba_1/3"/>
</dbReference>
<proteinExistence type="predicted"/>
<sequence length="48" mass="4997">MISTHSRNFPGRNGSTKASMYLASALTVAASALEGAIADPRPYADKEA</sequence>
<dbReference type="InterPro" id="IPR050067">
    <property type="entry name" value="IPM_dehydratase_rel_enz"/>
</dbReference>
<reference evidence="3" key="1">
    <citation type="journal article" date="2019" name="Int. J. Syst. Evol. Microbiol.">
        <title>The Global Catalogue of Microorganisms (GCM) 10K type strain sequencing project: providing services to taxonomists for standard genome sequencing and annotation.</title>
        <authorList>
            <consortium name="The Broad Institute Genomics Platform"/>
            <consortium name="The Broad Institute Genome Sequencing Center for Infectious Disease"/>
            <person name="Wu L."/>
            <person name="Ma J."/>
        </authorList>
    </citation>
    <scope>NUCLEOTIDE SEQUENCE [LARGE SCALE GENOMIC DNA]</scope>
    <source>
        <strain evidence="3">NBRC 108725</strain>
    </source>
</reference>
<dbReference type="EMBL" id="AP027731">
    <property type="protein sequence ID" value="BDZ45043.1"/>
    <property type="molecule type" value="Genomic_DNA"/>
</dbReference>
<dbReference type="RefSeq" id="WP_286278436.1">
    <property type="nucleotide sequence ID" value="NZ_AP027731.1"/>
</dbReference>
<dbReference type="InterPro" id="IPR036008">
    <property type="entry name" value="Aconitase_4Fe-4S_dom"/>
</dbReference>
<dbReference type="PANTHER" id="PTHR43822:SF2">
    <property type="entry name" value="HOMOACONITASE, MITOCHONDRIAL"/>
    <property type="match status" value="1"/>
</dbReference>
<dbReference type="PANTHER" id="PTHR43822">
    <property type="entry name" value="HOMOACONITASE, MITOCHONDRIAL-RELATED"/>
    <property type="match status" value="1"/>
</dbReference>
<keyword evidence="3" id="KW-1185">Reference proteome</keyword>
<keyword evidence="1" id="KW-0408">Iron</keyword>
<evidence type="ECO:0000313" key="2">
    <source>
        <dbReference type="EMBL" id="BDZ45043.1"/>
    </source>
</evidence>
<dbReference type="Gene3D" id="3.30.499.10">
    <property type="entry name" value="Aconitase, domain 3"/>
    <property type="match status" value="1"/>
</dbReference>
<evidence type="ECO:0000256" key="1">
    <source>
        <dbReference type="ARBA" id="ARBA00023004"/>
    </source>
</evidence>
<name>A0ABM8GA14_9MICO</name>
<evidence type="ECO:0000313" key="3">
    <source>
        <dbReference type="Proteomes" id="UP001321498"/>
    </source>
</evidence>
<dbReference type="Proteomes" id="UP001321498">
    <property type="component" value="Chromosome"/>
</dbReference>
<gene>
    <name evidence="2" type="ORF">GCM10025866_09520</name>
</gene>
<accession>A0ABM8GA14</accession>
<organism evidence="2 3">
    <name type="scientific">Naasia aerilata</name>
    <dbReference type="NCBI Taxonomy" id="1162966"/>
    <lineage>
        <taxon>Bacteria</taxon>
        <taxon>Bacillati</taxon>
        <taxon>Actinomycetota</taxon>
        <taxon>Actinomycetes</taxon>
        <taxon>Micrococcales</taxon>
        <taxon>Microbacteriaceae</taxon>
        <taxon>Naasia</taxon>
    </lineage>
</organism>
<protein>
    <submittedName>
        <fullName evidence="2">Uncharacterized protein</fullName>
    </submittedName>
</protein>
<dbReference type="SUPFAM" id="SSF53732">
    <property type="entry name" value="Aconitase iron-sulfur domain"/>
    <property type="match status" value="1"/>
</dbReference>